<dbReference type="GO" id="GO:0008171">
    <property type="term" value="F:O-methyltransferase activity"/>
    <property type="evidence" value="ECO:0007669"/>
    <property type="project" value="InterPro"/>
</dbReference>
<keyword evidence="2 5" id="KW-0808">Transferase</keyword>
<dbReference type="PANTHER" id="PTHR43712">
    <property type="entry name" value="PUTATIVE (AFU_ORTHOLOGUE AFUA_4G14580)-RELATED"/>
    <property type="match status" value="1"/>
</dbReference>
<dbReference type="InterPro" id="IPR029063">
    <property type="entry name" value="SAM-dependent_MTases_sf"/>
</dbReference>
<sequence length="387" mass="43155">MTSRTEELATSVSENLAKLQDYLKANNLPDLSIEDDVPLQFQFEPDFASPRDAAIIARRELLALLSAVSRFNIASSFPDGHDTATYDELAERCRLPEPEVRRIVRALLPSYIFQEKGNGIVAHTAASKKLARNHLMSALRFTDAMQKWPGSEEPNQTGYNLANGTEDHAFAHMAKFPGRSERFAAAMALFSKGPGNSPKWLLENYPWGHIGCETIVDVGGSSGEYSIPIAQAYPDLKCIVQELPEVITKASPTLPSDLKERVSFMAHDFFTEQPVKGANVYLLRWVLHDWSDKYAIRILRALVPALESGSKIVLHEHILPEPGEAPTLQERTLRIFDTGMRELTNGKAREVRDWEALLASADPCFKIEKIGTPRGSDLGIIEVEWKS</sequence>
<dbReference type="OrthoDB" id="1606438at2759"/>
<evidence type="ECO:0000259" key="4">
    <source>
        <dbReference type="Pfam" id="PF00891"/>
    </source>
</evidence>
<proteinExistence type="predicted"/>
<evidence type="ECO:0000313" key="5">
    <source>
        <dbReference type="EMBL" id="KAF2809793.1"/>
    </source>
</evidence>
<reference evidence="5 7" key="1">
    <citation type="journal article" date="2020" name="Stud. Mycol.">
        <title>101 Dothideomycetes genomes: a test case for predicting lifestyles and emergence of pathogens.</title>
        <authorList>
            <person name="Haridas S."/>
            <person name="Albert R."/>
            <person name="Binder M."/>
            <person name="Bloem J."/>
            <person name="Labutti K."/>
            <person name="Salamov A."/>
            <person name="Andreopoulos B."/>
            <person name="Baker S."/>
            <person name="Barry K."/>
            <person name="Bills G."/>
            <person name="Bluhm B."/>
            <person name="Cannon C."/>
            <person name="Castanera R."/>
            <person name="Culley D."/>
            <person name="Daum C."/>
            <person name="Ezra D."/>
            <person name="Gonzalez J."/>
            <person name="Henrissat B."/>
            <person name="Kuo A."/>
            <person name="Liang C."/>
            <person name="Lipzen A."/>
            <person name="Lutzoni F."/>
            <person name="Magnuson J."/>
            <person name="Mondo S."/>
            <person name="Nolan M."/>
            <person name="Ohm R."/>
            <person name="Pangilinan J."/>
            <person name="Park H.-J."/>
            <person name="Ramirez L."/>
            <person name="Alfaro M."/>
            <person name="Sun H."/>
            <person name="Tritt A."/>
            <person name="Yoshinaga Y."/>
            <person name="Zwiers L.-H."/>
            <person name="Turgeon B."/>
            <person name="Goodwin S."/>
            <person name="Spatafora J."/>
            <person name="Crous P."/>
            <person name="Grigoriev I."/>
        </authorList>
    </citation>
    <scope>NUCLEOTIDE SEQUENCE</scope>
    <source>
        <strain evidence="5 7">CBS 304.34</strain>
    </source>
</reference>
<evidence type="ECO:0000313" key="7">
    <source>
        <dbReference type="RefSeq" id="XP_033576757.1"/>
    </source>
</evidence>
<keyword evidence="6" id="KW-1185">Reference proteome</keyword>
<organism evidence="5">
    <name type="scientific">Mytilinidion resinicola</name>
    <dbReference type="NCBI Taxonomy" id="574789"/>
    <lineage>
        <taxon>Eukaryota</taxon>
        <taxon>Fungi</taxon>
        <taxon>Dikarya</taxon>
        <taxon>Ascomycota</taxon>
        <taxon>Pezizomycotina</taxon>
        <taxon>Dothideomycetes</taxon>
        <taxon>Pleosporomycetidae</taxon>
        <taxon>Mytilinidiales</taxon>
        <taxon>Mytilinidiaceae</taxon>
        <taxon>Mytilinidion</taxon>
    </lineage>
</organism>
<dbReference type="AlphaFoldDB" id="A0A6A6YMI5"/>
<dbReference type="InterPro" id="IPR036390">
    <property type="entry name" value="WH_DNA-bd_sf"/>
</dbReference>
<dbReference type="InterPro" id="IPR016461">
    <property type="entry name" value="COMT-like"/>
</dbReference>
<evidence type="ECO:0000256" key="2">
    <source>
        <dbReference type="ARBA" id="ARBA00022679"/>
    </source>
</evidence>
<dbReference type="Gene3D" id="1.10.10.10">
    <property type="entry name" value="Winged helix-like DNA-binding domain superfamily/Winged helix DNA-binding domain"/>
    <property type="match status" value="1"/>
</dbReference>
<dbReference type="InterPro" id="IPR001077">
    <property type="entry name" value="COMT_C"/>
</dbReference>
<dbReference type="SUPFAM" id="SSF53335">
    <property type="entry name" value="S-adenosyl-L-methionine-dependent methyltransferases"/>
    <property type="match status" value="1"/>
</dbReference>
<dbReference type="Pfam" id="PF00891">
    <property type="entry name" value="Methyltransf_2"/>
    <property type="match status" value="1"/>
</dbReference>
<dbReference type="SUPFAM" id="SSF46785">
    <property type="entry name" value="Winged helix' DNA-binding domain"/>
    <property type="match status" value="1"/>
</dbReference>
<dbReference type="Gene3D" id="3.40.50.150">
    <property type="entry name" value="Vaccinia Virus protein VP39"/>
    <property type="match status" value="1"/>
</dbReference>
<dbReference type="RefSeq" id="XP_033576757.1">
    <property type="nucleotide sequence ID" value="XM_033726480.1"/>
</dbReference>
<evidence type="ECO:0000256" key="1">
    <source>
        <dbReference type="ARBA" id="ARBA00022603"/>
    </source>
</evidence>
<gene>
    <name evidence="5 7" type="ORF">BDZ99DRAFT_532494</name>
</gene>
<protein>
    <submittedName>
        <fullName evidence="5 7">O-methyltransferase</fullName>
    </submittedName>
</protein>
<accession>A0A6A6YMI5</accession>
<keyword evidence="1 5" id="KW-0489">Methyltransferase</keyword>
<dbReference type="EMBL" id="MU003701">
    <property type="protein sequence ID" value="KAF2809793.1"/>
    <property type="molecule type" value="Genomic_DNA"/>
</dbReference>
<evidence type="ECO:0000313" key="6">
    <source>
        <dbReference type="Proteomes" id="UP000504636"/>
    </source>
</evidence>
<dbReference type="Proteomes" id="UP000504636">
    <property type="component" value="Unplaced"/>
</dbReference>
<reference evidence="7" key="2">
    <citation type="submission" date="2020-04" db="EMBL/GenBank/DDBJ databases">
        <authorList>
            <consortium name="NCBI Genome Project"/>
        </authorList>
    </citation>
    <scope>NUCLEOTIDE SEQUENCE</scope>
    <source>
        <strain evidence="7">CBS 304.34</strain>
    </source>
</reference>
<feature type="domain" description="O-methyltransferase C-terminal" evidence="4">
    <location>
        <begin position="158"/>
        <end position="361"/>
    </location>
</feature>
<dbReference type="InterPro" id="IPR036388">
    <property type="entry name" value="WH-like_DNA-bd_sf"/>
</dbReference>
<dbReference type="GO" id="GO:0032259">
    <property type="term" value="P:methylation"/>
    <property type="evidence" value="ECO:0007669"/>
    <property type="project" value="UniProtKB-KW"/>
</dbReference>
<dbReference type="PROSITE" id="PS51683">
    <property type="entry name" value="SAM_OMT_II"/>
    <property type="match status" value="1"/>
</dbReference>
<reference evidence="7" key="3">
    <citation type="submission" date="2025-04" db="UniProtKB">
        <authorList>
            <consortium name="RefSeq"/>
        </authorList>
    </citation>
    <scope>IDENTIFICATION</scope>
    <source>
        <strain evidence="7">CBS 304.34</strain>
    </source>
</reference>
<dbReference type="PANTHER" id="PTHR43712:SF12">
    <property type="entry name" value="STERIGMATOCYSTIN 8-O-METHYLTRANSFERASE"/>
    <property type="match status" value="1"/>
</dbReference>
<keyword evidence="3" id="KW-0949">S-adenosyl-L-methionine</keyword>
<evidence type="ECO:0000256" key="3">
    <source>
        <dbReference type="ARBA" id="ARBA00022691"/>
    </source>
</evidence>
<dbReference type="GeneID" id="54467373"/>
<name>A0A6A6YMI5_9PEZI</name>